<evidence type="ECO:0000313" key="3">
    <source>
        <dbReference type="Proteomes" id="UP001275084"/>
    </source>
</evidence>
<reference evidence="2" key="2">
    <citation type="submission" date="2023-06" db="EMBL/GenBank/DDBJ databases">
        <authorList>
            <consortium name="Lawrence Berkeley National Laboratory"/>
            <person name="Haridas S."/>
            <person name="Hensen N."/>
            <person name="Bonometti L."/>
            <person name="Westerberg I."/>
            <person name="Brannstrom I.O."/>
            <person name="Guillou S."/>
            <person name="Cros-Aarteil S."/>
            <person name="Calhoun S."/>
            <person name="Kuo A."/>
            <person name="Mondo S."/>
            <person name="Pangilinan J."/>
            <person name="Riley R."/>
            <person name="Labutti K."/>
            <person name="Andreopoulos B."/>
            <person name="Lipzen A."/>
            <person name="Chen C."/>
            <person name="Yanf M."/>
            <person name="Daum C."/>
            <person name="Ng V."/>
            <person name="Clum A."/>
            <person name="Steindorff A."/>
            <person name="Ohm R."/>
            <person name="Martin F."/>
            <person name="Silar P."/>
            <person name="Natvig D."/>
            <person name="Lalanne C."/>
            <person name="Gautier V."/>
            <person name="Ament-Velasquez S.L."/>
            <person name="Kruys A."/>
            <person name="Hutchinson M.I."/>
            <person name="Powell A.J."/>
            <person name="Barry K."/>
            <person name="Miller A.N."/>
            <person name="Grigoriev I.V."/>
            <person name="Debuchy R."/>
            <person name="Gladieux P."/>
            <person name="Thoren M.H."/>
            <person name="Johannesson H."/>
        </authorList>
    </citation>
    <scope>NUCLEOTIDE SEQUENCE</scope>
    <source>
        <strain evidence="2">CBS 955.72</strain>
    </source>
</reference>
<dbReference type="GO" id="GO:0016747">
    <property type="term" value="F:acyltransferase activity, transferring groups other than amino-acyl groups"/>
    <property type="evidence" value="ECO:0007669"/>
    <property type="project" value="TreeGrafter"/>
</dbReference>
<protein>
    <recommendedName>
        <fullName evidence="4">Trichothecene 3-O-acetyltransferase</fullName>
    </recommendedName>
</protein>
<dbReference type="AlphaFoldDB" id="A0AAJ0MI05"/>
<organism evidence="2 3">
    <name type="scientific">Lasiosphaeria hispida</name>
    <dbReference type="NCBI Taxonomy" id="260671"/>
    <lineage>
        <taxon>Eukaryota</taxon>
        <taxon>Fungi</taxon>
        <taxon>Dikarya</taxon>
        <taxon>Ascomycota</taxon>
        <taxon>Pezizomycotina</taxon>
        <taxon>Sordariomycetes</taxon>
        <taxon>Sordariomycetidae</taxon>
        <taxon>Sordariales</taxon>
        <taxon>Lasiosphaeriaceae</taxon>
        <taxon>Lasiosphaeria</taxon>
    </lineage>
</organism>
<dbReference type="EMBL" id="JAUIQD010000002">
    <property type="protein sequence ID" value="KAK3359676.1"/>
    <property type="molecule type" value="Genomic_DNA"/>
</dbReference>
<keyword evidence="3" id="KW-1185">Reference proteome</keyword>
<evidence type="ECO:0000256" key="1">
    <source>
        <dbReference type="ARBA" id="ARBA00022679"/>
    </source>
</evidence>
<name>A0AAJ0MI05_9PEZI</name>
<comment type="caution">
    <text evidence="2">The sequence shown here is derived from an EMBL/GenBank/DDBJ whole genome shotgun (WGS) entry which is preliminary data.</text>
</comment>
<keyword evidence="1" id="KW-0808">Transferase</keyword>
<gene>
    <name evidence="2" type="ORF">B0T25DRAFT_105309</name>
</gene>
<dbReference type="PANTHER" id="PTHR31642:SF310">
    <property type="entry name" value="FATTY ALCOHOL:CAFFEOYL-COA ACYLTRANSFERASE"/>
    <property type="match status" value="1"/>
</dbReference>
<dbReference type="PANTHER" id="PTHR31642">
    <property type="entry name" value="TRICHOTHECENE 3-O-ACETYLTRANSFERASE"/>
    <property type="match status" value="1"/>
</dbReference>
<dbReference type="InterPro" id="IPR023213">
    <property type="entry name" value="CAT-like_dom_sf"/>
</dbReference>
<dbReference type="Proteomes" id="UP001275084">
    <property type="component" value="Unassembled WGS sequence"/>
</dbReference>
<evidence type="ECO:0000313" key="2">
    <source>
        <dbReference type="EMBL" id="KAK3359676.1"/>
    </source>
</evidence>
<dbReference type="Gene3D" id="3.30.559.10">
    <property type="entry name" value="Chloramphenicol acetyltransferase-like domain"/>
    <property type="match status" value="2"/>
</dbReference>
<accession>A0AAJ0MI05</accession>
<dbReference type="InterPro" id="IPR050317">
    <property type="entry name" value="Plant_Fungal_Acyltransferase"/>
</dbReference>
<evidence type="ECO:0008006" key="4">
    <source>
        <dbReference type="Google" id="ProtNLM"/>
    </source>
</evidence>
<proteinExistence type="predicted"/>
<dbReference type="Pfam" id="PF02458">
    <property type="entry name" value="Transferase"/>
    <property type="match status" value="1"/>
</dbReference>
<sequence length="500" mass="54096">MASPSAVPDDQKTVYLSAFDQNQARVYVRIFLVFESDDPTAAVNNLKAGLKRLTSHIPYLQGYISAPKEPAARGRLAITWSPSTDKELSLPSMPASVGRSTPSGGFIMPSFKQLQDEHAPNHYFHDVFDELLAARAADLGEPRPGNPVFLACYSVIEGGVVLGLGAHHTVIDGTGQDELIRLWAQCTRGEVPDAATAPWGDEPVRRDEMFAAAVAGAAGPGELDVQGLLERHPELTLKSQERGNLALGPGMPLGRARVFGFDGSKLEEARAVLRASHGASIEPWWLTLNNIICAILWTCITRVRAARREGGLGAPTSKMGLAVNGRSRLGRVFAERPFLGNVNMAGTAELPASVLERAGSAPDDLSHLLPAIESIAVAIKRVTLTHISEMFSLYNQVPDVNAVWSTVNTVHGPDLSVTSWANMGLYGYNFGPALKKPEFMRGADFSYDGLLCILPRKRLPPNQVGDPGVVERIEVTTMLNVEDLAALEKDPGWTRWLLRG</sequence>
<reference evidence="2" key="1">
    <citation type="journal article" date="2023" name="Mol. Phylogenet. Evol.">
        <title>Genome-scale phylogeny and comparative genomics of the fungal order Sordariales.</title>
        <authorList>
            <person name="Hensen N."/>
            <person name="Bonometti L."/>
            <person name="Westerberg I."/>
            <person name="Brannstrom I.O."/>
            <person name="Guillou S."/>
            <person name="Cros-Aarteil S."/>
            <person name="Calhoun S."/>
            <person name="Haridas S."/>
            <person name="Kuo A."/>
            <person name="Mondo S."/>
            <person name="Pangilinan J."/>
            <person name="Riley R."/>
            <person name="LaButti K."/>
            <person name="Andreopoulos B."/>
            <person name="Lipzen A."/>
            <person name="Chen C."/>
            <person name="Yan M."/>
            <person name="Daum C."/>
            <person name="Ng V."/>
            <person name="Clum A."/>
            <person name="Steindorff A."/>
            <person name="Ohm R.A."/>
            <person name="Martin F."/>
            <person name="Silar P."/>
            <person name="Natvig D.O."/>
            <person name="Lalanne C."/>
            <person name="Gautier V."/>
            <person name="Ament-Velasquez S.L."/>
            <person name="Kruys A."/>
            <person name="Hutchinson M.I."/>
            <person name="Powell A.J."/>
            <person name="Barry K."/>
            <person name="Miller A.N."/>
            <person name="Grigoriev I.V."/>
            <person name="Debuchy R."/>
            <person name="Gladieux P."/>
            <person name="Hiltunen Thoren M."/>
            <person name="Johannesson H."/>
        </authorList>
    </citation>
    <scope>NUCLEOTIDE SEQUENCE</scope>
    <source>
        <strain evidence="2">CBS 955.72</strain>
    </source>
</reference>